<evidence type="ECO:0000256" key="9">
    <source>
        <dbReference type="ARBA" id="ARBA00022857"/>
    </source>
</evidence>
<dbReference type="EMBL" id="MHRJ01000055">
    <property type="protein sequence ID" value="OHA20946.1"/>
    <property type="molecule type" value="Genomic_DNA"/>
</dbReference>
<dbReference type="Gene3D" id="3.30.465.10">
    <property type="match status" value="1"/>
</dbReference>
<accession>A0A1G2MAM2</accession>
<feature type="domain" description="FAD-binding PCMH-type" evidence="17">
    <location>
        <begin position="16"/>
        <end position="188"/>
    </location>
</feature>
<reference evidence="18 19" key="1">
    <citation type="journal article" date="2016" name="Nat. Commun.">
        <title>Thousands of microbial genomes shed light on interconnected biogeochemical processes in an aquifer system.</title>
        <authorList>
            <person name="Anantharaman K."/>
            <person name="Brown C.T."/>
            <person name="Hug L.A."/>
            <person name="Sharon I."/>
            <person name="Castelle C.J."/>
            <person name="Probst A.J."/>
            <person name="Thomas B.C."/>
            <person name="Singh A."/>
            <person name="Wilkins M.J."/>
            <person name="Karaoz U."/>
            <person name="Brodie E.L."/>
            <person name="Williams K.H."/>
            <person name="Hubbard S.S."/>
            <person name="Banfield J.F."/>
        </authorList>
    </citation>
    <scope>NUCLEOTIDE SEQUENCE [LARGE SCALE GENOMIC DNA]</scope>
</reference>
<dbReference type="InterPro" id="IPR006094">
    <property type="entry name" value="Oxid_FAD_bind_N"/>
</dbReference>
<evidence type="ECO:0000256" key="6">
    <source>
        <dbReference type="ARBA" id="ARBA00022618"/>
    </source>
</evidence>
<evidence type="ECO:0000256" key="14">
    <source>
        <dbReference type="ARBA" id="ARBA00023316"/>
    </source>
</evidence>
<protein>
    <recommendedName>
        <fullName evidence="16">UDP-N-acetylenolpyruvoylglucosamine reductase</fullName>
        <ecNumber evidence="16">1.3.1.98</ecNumber>
    </recommendedName>
    <alternativeName>
        <fullName evidence="16">UDP-N-acetylmuramate dehydrogenase</fullName>
    </alternativeName>
</protein>
<dbReference type="Pfam" id="PF01565">
    <property type="entry name" value="FAD_binding_4"/>
    <property type="match status" value="1"/>
</dbReference>
<evidence type="ECO:0000256" key="1">
    <source>
        <dbReference type="ARBA" id="ARBA00001974"/>
    </source>
</evidence>
<evidence type="ECO:0000256" key="5">
    <source>
        <dbReference type="ARBA" id="ARBA00022490"/>
    </source>
</evidence>
<dbReference type="InterPro" id="IPR003170">
    <property type="entry name" value="MurB"/>
</dbReference>
<evidence type="ECO:0000313" key="18">
    <source>
        <dbReference type="EMBL" id="OHA20946.1"/>
    </source>
</evidence>
<keyword evidence="9 16" id="KW-0521">NADP</keyword>
<dbReference type="HAMAP" id="MF_00037">
    <property type="entry name" value="MurB"/>
    <property type="match status" value="1"/>
</dbReference>
<keyword evidence="6 16" id="KW-0132">Cell division</keyword>
<dbReference type="NCBIfam" id="TIGR00179">
    <property type="entry name" value="murB"/>
    <property type="match status" value="1"/>
</dbReference>
<dbReference type="InterPro" id="IPR011601">
    <property type="entry name" value="MurB_C"/>
</dbReference>
<keyword evidence="8 16" id="KW-0274">FAD</keyword>
<dbReference type="EC" id="1.3.1.98" evidence="16"/>
<dbReference type="GO" id="GO:0071949">
    <property type="term" value="F:FAD binding"/>
    <property type="evidence" value="ECO:0007669"/>
    <property type="project" value="InterPro"/>
</dbReference>
<dbReference type="Gene3D" id="3.90.78.10">
    <property type="entry name" value="UDP-N-acetylenolpyruvoylglucosamine reductase, C-terminal domain"/>
    <property type="match status" value="1"/>
</dbReference>
<dbReference type="InterPro" id="IPR036318">
    <property type="entry name" value="FAD-bd_PCMH-like_sf"/>
</dbReference>
<dbReference type="Gene3D" id="3.30.43.10">
    <property type="entry name" value="Uridine Diphospho-n-acetylenolpyruvylglucosamine Reductase, domain 2"/>
    <property type="match status" value="1"/>
</dbReference>
<dbReference type="GO" id="GO:0009252">
    <property type="term" value="P:peptidoglycan biosynthetic process"/>
    <property type="evidence" value="ECO:0007669"/>
    <property type="project" value="UniProtKB-UniRule"/>
</dbReference>
<evidence type="ECO:0000313" key="19">
    <source>
        <dbReference type="Proteomes" id="UP000176493"/>
    </source>
</evidence>
<comment type="pathway">
    <text evidence="4 16">Cell wall biogenesis; peptidoglycan biosynthesis.</text>
</comment>
<keyword evidence="14 16" id="KW-0961">Cell wall biogenesis/degradation</keyword>
<proteinExistence type="inferred from homology"/>
<dbReference type="UniPathway" id="UPA00219"/>
<keyword evidence="10 16" id="KW-0133">Cell shape</keyword>
<evidence type="ECO:0000256" key="3">
    <source>
        <dbReference type="ARBA" id="ARBA00004496"/>
    </source>
</evidence>
<dbReference type="GO" id="GO:0005829">
    <property type="term" value="C:cytosol"/>
    <property type="evidence" value="ECO:0007669"/>
    <property type="project" value="TreeGrafter"/>
</dbReference>
<feature type="active site" evidence="16">
    <location>
        <position position="366"/>
    </location>
</feature>
<dbReference type="InterPro" id="IPR016169">
    <property type="entry name" value="FAD-bd_PCMH_sub2"/>
</dbReference>
<dbReference type="InterPro" id="IPR016166">
    <property type="entry name" value="FAD-bd_PCMH"/>
</dbReference>
<comment type="function">
    <text evidence="2 16">Cell wall formation.</text>
</comment>
<dbReference type="GO" id="GO:0008360">
    <property type="term" value="P:regulation of cell shape"/>
    <property type="evidence" value="ECO:0007669"/>
    <property type="project" value="UniProtKB-KW"/>
</dbReference>
<dbReference type="SUPFAM" id="SSF56176">
    <property type="entry name" value="FAD-binding/transporter-associated domain-like"/>
    <property type="match status" value="1"/>
</dbReference>
<dbReference type="GO" id="GO:0071555">
    <property type="term" value="P:cell wall organization"/>
    <property type="evidence" value="ECO:0007669"/>
    <property type="project" value="UniProtKB-KW"/>
</dbReference>
<evidence type="ECO:0000256" key="7">
    <source>
        <dbReference type="ARBA" id="ARBA00022630"/>
    </source>
</evidence>
<keyword evidence="5 16" id="KW-0963">Cytoplasm</keyword>
<feature type="active site" evidence="16">
    <location>
        <position position="164"/>
    </location>
</feature>
<dbReference type="InterPro" id="IPR036635">
    <property type="entry name" value="MurB_C_sf"/>
</dbReference>
<comment type="catalytic activity">
    <reaction evidence="15 16">
        <text>UDP-N-acetyl-alpha-D-muramate + NADP(+) = UDP-N-acetyl-3-O-(1-carboxyvinyl)-alpha-D-glucosamine + NADPH + H(+)</text>
        <dbReference type="Rhea" id="RHEA:12248"/>
        <dbReference type="ChEBI" id="CHEBI:15378"/>
        <dbReference type="ChEBI" id="CHEBI:57783"/>
        <dbReference type="ChEBI" id="CHEBI:58349"/>
        <dbReference type="ChEBI" id="CHEBI:68483"/>
        <dbReference type="ChEBI" id="CHEBI:70757"/>
        <dbReference type="EC" id="1.3.1.98"/>
    </reaction>
</comment>
<dbReference type="PANTHER" id="PTHR21071">
    <property type="entry name" value="UDP-N-ACETYLENOLPYRUVOYLGLUCOSAMINE REDUCTASE"/>
    <property type="match status" value="1"/>
</dbReference>
<dbReference type="Proteomes" id="UP000176493">
    <property type="component" value="Unassembled WGS sequence"/>
</dbReference>
<dbReference type="AlphaFoldDB" id="A0A1G2MAM2"/>
<dbReference type="InterPro" id="IPR016167">
    <property type="entry name" value="FAD-bd_PCMH_sub1"/>
</dbReference>
<evidence type="ECO:0000256" key="11">
    <source>
        <dbReference type="ARBA" id="ARBA00022984"/>
    </source>
</evidence>
<dbReference type="NCBIfam" id="NF000755">
    <property type="entry name" value="PRK00046.1"/>
    <property type="match status" value="1"/>
</dbReference>
<comment type="similarity">
    <text evidence="16">Belongs to the MurB family.</text>
</comment>
<dbReference type="NCBIfam" id="NF010478">
    <property type="entry name" value="PRK13903.1"/>
    <property type="match status" value="1"/>
</dbReference>
<keyword evidence="7 16" id="KW-0285">Flavoprotein</keyword>
<evidence type="ECO:0000256" key="8">
    <source>
        <dbReference type="ARBA" id="ARBA00022827"/>
    </source>
</evidence>
<keyword evidence="12 16" id="KW-0560">Oxidoreductase</keyword>
<dbReference type="GO" id="GO:0051301">
    <property type="term" value="P:cell division"/>
    <property type="evidence" value="ECO:0007669"/>
    <property type="project" value="UniProtKB-KW"/>
</dbReference>
<evidence type="ECO:0000256" key="15">
    <source>
        <dbReference type="ARBA" id="ARBA00048914"/>
    </source>
</evidence>
<sequence length="371" mass="41391">MKICESVSLKGLTTLKIGGVARYFCRVRNEHELQTALQFSKKKEVPLIILGGGSNVLLSDGSISALVAKIDIKGIEWRESKHFVHVLVGAGEIWDTLVEKAVKKGLWGIENLSGIPGTVGAAPIQNIGAYGAEIKNTLKWVKVLDTKTGKSRRLSNKKCEFGYRDSIFKHPKGKALIITHVALRLKKSGTPNLVYKDLKERFKIYDLGFKNKKRELTPAVIRKAVIGIRSKKFPDLRECGTAGSFFKNPIIPKTQFDALKKRYPALPGFPLTADERGYEDMRINADADESLRIIKDKGLKIKIPLAWLLDNVCGLKGFHKGNVALFERQPIVLVNTGGASADEIKKFAEKIVLRVRKETGIDIEWEVQKIY</sequence>
<feature type="active site" description="Proton donor" evidence="16">
    <location>
        <position position="244"/>
    </location>
</feature>
<evidence type="ECO:0000256" key="13">
    <source>
        <dbReference type="ARBA" id="ARBA00023306"/>
    </source>
</evidence>
<gene>
    <name evidence="16" type="primary">murB</name>
    <name evidence="18" type="ORF">A2W52_00925</name>
</gene>
<evidence type="ECO:0000256" key="10">
    <source>
        <dbReference type="ARBA" id="ARBA00022960"/>
    </source>
</evidence>
<keyword evidence="13 16" id="KW-0131">Cell cycle</keyword>
<dbReference type="GO" id="GO:0008762">
    <property type="term" value="F:UDP-N-acetylmuramate dehydrogenase activity"/>
    <property type="evidence" value="ECO:0007669"/>
    <property type="project" value="UniProtKB-UniRule"/>
</dbReference>
<keyword evidence="11 16" id="KW-0573">Peptidoglycan synthesis</keyword>
<comment type="subcellular location">
    <subcellularLocation>
        <location evidence="3 16">Cytoplasm</location>
    </subcellularLocation>
</comment>
<organism evidence="18 19">
    <name type="scientific">Candidatus Taylorbacteria bacterium RIFCSPHIGHO2_02_49_25</name>
    <dbReference type="NCBI Taxonomy" id="1802305"/>
    <lineage>
        <taxon>Bacteria</taxon>
        <taxon>Candidatus Tayloriibacteriota</taxon>
    </lineage>
</organism>
<dbReference type="Pfam" id="PF02873">
    <property type="entry name" value="MurB_C"/>
    <property type="match status" value="1"/>
</dbReference>
<evidence type="ECO:0000256" key="4">
    <source>
        <dbReference type="ARBA" id="ARBA00004752"/>
    </source>
</evidence>
<evidence type="ECO:0000256" key="2">
    <source>
        <dbReference type="ARBA" id="ARBA00003921"/>
    </source>
</evidence>
<evidence type="ECO:0000256" key="16">
    <source>
        <dbReference type="HAMAP-Rule" id="MF_00037"/>
    </source>
</evidence>
<name>A0A1G2MAM2_9BACT</name>
<evidence type="ECO:0000259" key="17">
    <source>
        <dbReference type="PROSITE" id="PS51387"/>
    </source>
</evidence>
<dbReference type="PROSITE" id="PS51387">
    <property type="entry name" value="FAD_PCMH"/>
    <property type="match status" value="1"/>
</dbReference>
<dbReference type="SUPFAM" id="SSF56194">
    <property type="entry name" value="Uridine diphospho-N-Acetylenolpyruvylglucosamine reductase, MurB, C-terminal domain"/>
    <property type="match status" value="1"/>
</dbReference>
<comment type="cofactor">
    <cofactor evidence="1 16">
        <name>FAD</name>
        <dbReference type="ChEBI" id="CHEBI:57692"/>
    </cofactor>
</comment>
<comment type="caution">
    <text evidence="18">The sequence shown here is derived from an EMBL/GenBank/DDBJ whole genome shotgun (WGS) entry which is preliminary data.</text>
</comment>
<evidence type="ECO:0000256" key="12">
    <source>
        <dbReference type="ARBA" id="ARBA00023002"/>
    </source>
</evidence>
<dbReference type="PANTHER" id="PTHR21071:SF4">
    <property type="entry name" value="UDP-N-ACETYLENOLPYRUVOYLGLUCOSAMINE REDUCTASE"/>
    <property type="match status" value="1"/>
</dbReference>